<accession>A0A8J5XGN0</accession>
<evidence type="ECO:0000259" key="3">
    <source>
        <dbReference type="Pfam" id="PF12626"/>
    </source>
</evidence>
<evidence type="ECO:0000259" key="5">
    <source>
        <dbReference type="Pfam" id="PF23360"/>
    </source>
</evidence>
<feature type="domain" description="BBS7 platform" evidence="6">
    <location>
        <begin position="604"/>
        <end position="699"/>
    </location>
</feature>
<dbReference type="Pfam" id="PF12626">
    <property type="entry name" value="PolyA_pol_arg_C"/>
    <property type="match status" value="1"/>
</dbReference>
<dbReference type="Pfam" id="PF23361">
    <property type="entry name" value="BBS7_pf"/>
    <property type="match status" value="1"/>
</dbReference>
<sequence length="819" mass="89382">MDLSLTRIDLLSVDTTKRHCLRVLPLGKKSAAKQMQKVVIGDQSGTVHCFGMKKGDVSSVFKGSMERAVSRIELGGTADERDKIFVAGGQTIKAWSRKGREFLKFNTNLSEDITAMHVLNDDIWTGGEFMYNHFRACKDLHSLLVNDRINDLTAVFRSTTSPEPSAVLGCQDRAVRVLDGSEITYEGAVDGPVLTLCPFSFAGAPAASALSRFNLLEPAPPAPVQQRGAGKAAAAELLYGTENGIFGQLLLDENQMRRGWEVGGRSVAALAASSRPGHARRGGVSALCSHDLTHDGVPDVIVGRDDGSIQVYSFDVSSEPKPCFESSLTGSVTACEAGLVNSANFDEIVVSTYSGQILSFSSEPSTQIDLTGDDGRGAAEDDDGEGEAAKAAGGLMGMLNRSRRAHETPAVATAAAAALSQAEKKGALQKRVKAVKKEIEALQARLEAERGKYASSVSSEMIAVQSDLKVRHTFALSEGEACYRLNIEISKPLEFVLLQSDVPMEVLDTVRAEAGETVEQAKVDDDSSAIVSRTKVGHSNLLLATYRVTDNATRLTIRLRTIEGRYGNLNAYIVPKGKPKTAQAATYQIRPLSLHRRLPALPESAAARPMSELRLTGTFSLAELHSWVCLALPEVPERVTADEMVFNFTSTFLGTLLLCSYRKGDATFRSDNLTTLTTLKEVVGREATQRKVQVKTSYDVNNDSITYMLKLIDPLLAYQNALSHRVKLIETLREVEQQEGTTDFLDPAYIEVLKHAPTIRAEFAQMPRQLDYLVGIVIDLYADKYKFKGVNVQQRLPQLDRLLRIDYSFEALAQFFAEV</sequence>
<keyword evidence="9" id="KW-1185">Reference proteome</keyword>
<dbReference type="GO" id="GO:0008104">
    <property type="term" value="P:intracellular protein localization"/>
    <property type="evidence" value="ECO:0007669"/>
    <property type="project" value="TreeGrafter"/>
</dbReference>
<evidence type="ECO:0008006" key="10">
    <source>
        <dbReference type="Google" id="ProtNLM"/>
    </source>
</evidence>
<dbReference type="Proteomes" id="UP000751190">
    <property type="component" value="Unassembled WGS sequence"/>
</dbReference>
<gene>
    <name evidence="8" type="ORF">KFE25_013589</name>
</gene>
<evidence type="ECO:0000313" key="8">
    <source>
        <dbReference type="EMBL" id="KAG8468506.1"/>
    </source>
</evidence>
<dbReference type="OrthoDB" id="414590at2759"/>
<feature type="coiled-coil region" evidence="1">
    <location>
        <begin position="425"/>
        <end position="452"/>
    </location>
</feature>
<evidence type="ECO:0000259" key="7">
    <source>
        <dbReference type="Pfam" id="PF23743"/>
    </source>
</evidence>
<dbReference type="Pfam" id="PF23360">
    <property type="entry name" value="BBS7_GAE"/>
    <property type="match status" value="1"/>
</dbReference>
<dbReference type="Pfam" id="PF23349">
    <property type="entry name" value="BBS7_hp"/>
    <property type="match status" value="1"/>
</dbReference>
<dbReference type="PANTHER" id="PTHR16074:SF4">
    <property type="entry name" value="BARDET-BIEDL SYNDROME 7 PROTEIN"/>
    <property type="match status" value="1"/>
</dbReference>
<evidence type="ECO:0000259" key="6">
    <source>
        <dbReference type="Pfam" id="PF23361"/>
    </source>
</evidence>
<feature type="domain" description="BBS7 helical hairpin" evidence="4">
    <location>
        <begin position="703"/>
        <end position="816"/>
    </location>
</feature>
<dbReference type="InterPro" id="IPR056335">
    <property type="entry name" value="BBS7_hairpin"/>
</dbReference>
<evidence type="ECO:0000313" key="9">
    <source>
        <dbReference type="Proteomes" id="UP000751190"/>
    </source>
</evidence>
<dbReference type="GO" id="GO:0016020">
    <property type="term" value="C:membrane"/>
    <property type="evidence" value="ECO:0007669"/>
    <property type="project" value="TreeGrafter"/>
</dbReference>
<dbReference type="OMA" id="KGEGCFK"/>
<proteinExistence type="predicted"/>
<dbReference type="InterPro" id="IPR056334">
    <property type="entry name" value="BBS7_GAE_dom"/>
</dbReference>
<organism evidence="8 9">
    <name type="scientific">Diacronema lutheri</name>
    <name type="common">Unicellular marine alga</name>
    <name type="synonym">Monochrysis lutheri</name>
    <dbReference type="NCBI Taxonomy" id="2081491"/>
    <lineage>
        <taxon>Eukaryota</taxon>
        <taxon>Haptista</taxon>
        <taxon>Haptophyta</taxon>
        <taxon>Pavlovophyceae</taxon>
        <taxon>Pavlovales</taxon>
        <taxon>Pavlovaceae</taxon>
        <taxon>Diacronema</taxon>
    </lineage>
</organism>
<dbReference type="EMBL" id="JAGTXO010000004">
    <property type="protein sequence ID" value="KAG8468506.1"/>
    <property type="molecule type" value="Genomic_DNA"/>
</dbReference>
<dbReference type="InterPro" id="IPR025866">
    <property type="entry name" value="PolyA_pol_arg_C_dom"/>
</dbReference>
<dbReference type="PANTHER" id="PTHR16074">
    <property type="entry name" value="BARDET-BIEDL SYNDROME 7 PROTEIN"/>
    <property type="match status" value="1"/>
</dbReference>
<keyword evidence="1" id="KW-0175">Coiled coil</keyword>
<comment type="caution">
    <text evidence="8">The sequence shown here is derived from an EMBL/GenBank/DDBJ whole genome shotgun (WGS) entry which is preliminary data.</text>
</comment>
<dbReference type="InterPro" id="IPR056333">
    <property type="entry name" value="BBS7_pf_dom"/>
</dbReference>
<evidence type="ECO:0000256" key="2">
    <source>
        <dbReference type="SAM" id="MobiDB-lite"/>
    </source>
</evidence>
<feature type="domain" description="BBS7 beta-propeller" evidence="7">
    <location>
        <begin position="21"/>
        <end position="362"/>
    </location>
</feature>
<feature type="domain" description="Polymerase A arginine-rich C-terminal" evidence="3">
    <location>
        <begin position="405"/>
        <end position="457"/>
    </location>
</feature>
<dbReference type="InterPro" id="IPR036322">
    <property type="entry name" value="WD40_repeat_dom_sf"/>
</dbReference>
<dbReference type="AlphaFoldDB" id="A0A8J5XGN0"/>
<name>A0A8J5XGN0_DIALT</name>
<dbReference type="GO" id="GO:0034464">
    <property type="term" value="C:BBSome"/>
    <property type="evidence" value="ECO:0007669"/>
    <property type="project" value="TreeGrafter"/>
</dbReference>
<feature type="domain" description="BBS7 GAE" evidence="5">
    <location>
        <begin position="468"/>
        <end position="587"/>
    </location>
</feature>
<feature type="region of interest" description="Disordered" evidence="2">
    <location>
        <begin position="364"/>
        <end position="388"/>
    </location>
</feature>
<dbReference type="GO" id="GO:0036064">
    <property type="term" value="C:ciliary basal body"/>
    <property type="evidence" value="ECO:0007669"/>
    <property type="project" value="TreeGrafter"/>
</dbReference>
<protein>
    <recommendedName>
        <fullName evidence="10">Bardet-Biedl syndrome 7 protein homolog</fullName>
    </recommendedName>
</protein>
<dbReference type="GO" id="GO:0005930">
    <property type="term" value="C:axoneme"/>
    <property type="evidence" value="ECO:0007669"/>
    <property type="project" value="TreeGrafter"/>
</dbReference>
<reference evidence="8" key="1">
    <citation type="submission" date="2021-05" db="EMBL/GenBank/DDBJ databases">
        <title>The genome of the haptophyte Pavlova lutheri (Diacronema luteri, Pavlovales) - a model for lipid biosynthesis in eukaryotic algae.</title>
        <authorList>
            <person name="Hulatt C.J."/>
            <person name="Posewitz M.C."/>
        </authorList>
    </citation>
    <scope>NUCLEOTIDE SEQUENCE</scope>
    <source>
        <strain evidence="8">NIVA-4/92</strain>
    </source>
</reference>
<evidence type="ECO:0000259" key="4">
    <source>
        <dbReference type="Pfam" id="PF23349"/>
    </source>
</evidence>
<dbReference type="GO" id="GO:0060271">
    <property type="term" value="P:cilium assembly"/>
    <property type="evidence" value="ECO:0007669"/>
    <property type="project" value="TreeGrafter"/>
</dbReference>
<dbReference type="Pfam" id="PF23743">
    <property type="entry name" value="Beta-prop_BBS7"/>
    <property type="match status" value="1"/>
</dbReference>
<evidence type="ECO:0000256" key="1">
    <source>
        <dbReference type="SAM" id="Coils"/>
    </source>
</evidence>
<dbReference type="SUPFAM" id="SSF50978">
    <property type="entry name" value="WD40 repeat-like"/>
    <property type="match status" value="1"/>
</dbReference>
<dbReference type="InterPro" id="IPR056332">
    <property type="entry name" value="Beta-prop_BBS7"/>
</dbReference>